<dbReference type="AlphaFoldDB" id="A0A7V8NRU7"/>
<sequence>MDRRELIKALLPIPLVPEFINAQPVTVAEIKPGNYMLFFDPQVIDVDQLVLGMPFPHCMLQFVPVKLRQGQTIDDAVKLYKLDEAPCSTSNP</sequence>
<keyword evidence="2" id="KW-1185">Reference proteome</keyword>
<dbReference type="Proteomes" id="UP000567293">
    <property type="component" value="Unassembled WGS sequence"/>
</dbReference>
<name>A0A7V8NRU7_9BACT</name>
<accession>A0A7V8NRU7</accession>
<reference evidence="1" key="1">
    <citation type="submission" date="2020-06" db="EMBL/GenBank/DDBJ databases">
        <title>Legume-microbial interactions unlock mineral nutrients during tropical forest succession.</title>
        <authorList>
            <person name="Epihov D.Z."/>
        </authorList>
    </citation>
    <scope>NUCLEOTIDE SEQUENCE [LARGE SCALE GENOMIC DNA]</scope>
    <source>
        <strain evidence="1">Pan2503</strain>
    </source>
</reference>
<organism evidence="1 2">
    <name type="scientific">Candidatus Acidiferrum panamense</name>
    <dbReference type="NCBI Taxonomy" id="2741543"/>
    <lineage>
        <taxon>Bacteria</taxon>
        <taxon>Pseudomonadati</taxon>
        <taxon>Acidobacteriota</taxon>
        <taxon>Terriglobia</taxon>
        <taxon>Candidatus Acidiferrales</taxon>
        <taxon>Candidatus Acidiferrum</taxon>
    </lineage>
</organism>
<protein>
    <submittedName>
        <fullName evidence="1">Uncharacterized protein</fullName>
    </submittedName>
</protein>
<proteinExistence type="predicted"/>
<evidence type="ECO:0000313" key="1">
    <source>
        <dbReference type="EMBL" id="MBA0086343.1"/>
    </source>
</evidence>
<evidence type="ECO:0000313" key="2">
    <source>
        <dbReference type="Proteomes" id="UP000567293"/>
    </source>
</evidence>
<dbReference type="EMBL" id="JACDQQ010001467">
    <property type="protein sequence ID" value="MBA0086343.1"/>
    <property type="molecule type" value="Genomic_DNA"/>
</dbReference>
<gene>
    <name evidence="1" type="ORF">HRJ53_15285</name>
</gene>
<comment type="caution">
    <text evidence="1">The sequence shown here is derived from an EMBL/GenBank/DDBJ whole genome shotgun (WGS) entry which is preliminary data.</text>
</comment>